<dbReference type="EMBL" id="AALY01000002">
    <property type="protein sequence ID" value="EAP75796.1"/>
    <property type="molecule type" value="Genomic_DNA"/>
</dbReference>
<dbReference type="HOGENOM" id="CLU_493377_0_0_5"/>
<gene>
    <name evidence="1" type="ORF">ISM_13060</name>
</gene>
<evidence type="ECO:0000313" key="1">
    <source>
        <dbReference type="EMBL" id="EAP75796.1"/>
    </source>
</evidence>
<dbReference type="Proteomes" id="UP000005954">
    <property type="component" value="Unassembled WGS sequence"/>
</dbReference>
<keyword evidence="2" id="KW-1185">Reference proteome</keyword>
<protein>
    <submittedName>
        <fullName evidence="1">Uncharacterized protein</fullName>
    </submittedName>
</protein>
<sequence>MTGQTMTATAEATQVPKRAPRDVMRLARLGSFHQSRLSFMRTLLRRLRAENWRFETRAFEIDARGTGHAIYTAHGPTHSYSLVAFAHDLPAHLRSDRVIATAWDATFTLFDGIPTEADIIRLARNVPKQEAGRISDRELSLSRANRSVRLWDYVVDCLAQGTQPDPARIHEVGYLMRTTAVYGSGKFGAADREQSAARDECRGPFQVEMLSVYLTRAFIMDLVEHMARTRSPDTAVPLAPALRRSFGIGNSTGLGMAPFLIHHPVLIHQWINARETALARIRSLPAAAPAEAAAFRDYAYRARRHAQDWTSEHPVQLAKLAELRADLDRLCDWLPEADLIHDRPWDRVFRWAEESCSLEGQEQIASLLLEPYGLLVDELTSTMSCEEQDCMRIQGAMPLAQLRALTEDIYDWALAIDWRAQDPRARVWYVSEAKLEPRLGQRFDEDLDDYEQPLCPGRDAARLHADLLRSDAATVAEFLLTHPQHRHIIRRVQITGDHPYAEIRDNTIDAGMMPIDMLRAKLSFFGACHFDPRSDRWLRITMFQHAPFPEELSEGNADDWTYPMLDGSTVDGATDAEDMA</sequence>
<reference evidence="1 2" key="1">
    <citation type="submission" date="2005-12" db="EMBL/GenBank/DDBJ databases">
        <authorList>
            <person name="Moran M.A."/>
            <person name="Ferriera S."/>
            <person name="Johnson J."/>
            <person name="Kravitz S."/>
            <person name="Halpern A."/>
            <person name="Remington K."/>
            <person name="Beeson K."/>
            <person name="Tran B."/>
            <person name="Rogers Y.-H."/>
            <person name="Friedman R."/>
            <person name="Venter J.C."/>
        </authorList>
    </citation>
    <scope>NUCLEOTIDE SEQUENCE [LARGE SCALE GENOMIC DNA]</scope>
    <source>
        <strain evidence="2">ATCC BAA-591 / DSM 15170 / ISM</strain>
    </source>
</reference>
<evidence type="ECO:0000313" key="2">
    <source>
        <dbReference type="Proteomes" id="UP000005954"/>
    </source>
</evidence>
<dbReference type="AlphaFoldDB" id="A3SMV6"/>
<accession>A3SMV6</accession>
<comment type="caution">
    <text evidence="1">The sequence shown here is derived from an EMBL/GenBank/DDBJ whole genome shotgun (WGS) entry which is preliminary data.</text>
</comment>
<dbReference type="eggNOG" id="COG4367">
    <property type="taxonomic scope" value="Bacteria"/>
</dbReference>
<proteinExistence type="predicted"/>
<dbReference type="STRING" id="89187.ISM_13060"/>
<name>A3SMV6_ROSNI</name>
<organism evidence="1 2">
    <name type="scientific">Roseovarius nubinhibens (strain ATCC BAA-591 / DSM 15170 / ISM)</name>
    <dbReference type="NCBI Taxonomy" id="89187"/>
    <lineage>
        <taxon>Bacteria</taxon>
        <taxon>Pseudomonadati</taxon>
        <taxon>Pseudomonadota</taxon>
        <taxon>Alphaproteobacteria</taxon>
        <taxon>Rhodobacterales</taxon>
        <taxon>Roseobacteraceae</taxon>
        <taxon>Roseovarius</taxon>
    </lineage>
</organism>